<dbReference type="Pfam" id="PF00571">
    <property type="entry name" value="CBS"/>
    <property type="match status" value="2"/>
</dbReference>
<keyword evidence="1 2" id="KW-0129">CBS domain</keyword>
<dbReference type="InterPro" id="IPR051257">
    <property type="entry name" value="Diverse_CBS-Domain"/>
</dbReference>
<organism evidence="4 5">
    <name type="scientific">Ornithinimicrobium kibberense</name>
    <dbReference type="NCBI Taxonomy" id="282060"/>
    <lineage>
        <taxon>Bacteria</taxon>
        <taxon>Bacillati</taxon>
        <taxon>Actinomycetota</taxon>
        <taxon>Actinomycetes</taxon>
        <taxon>Micrococcales</taxon>
        <taxon>Ornithinimicrobiaceae</taxon>
        <taxon>Ornithinimicrobium</taxon>
    </lineage>
</organism>
<proteinExistence type="predicted"/>
<dbReference type="PROSITE" id="PS51371">
    <property type="entry name" value="CBS"/>
    <property type="match status" value="2"/>
</dbReference>
<dbReference type="EMBL" id="JBHMAX010000017">
    <property type="protein sequence ID" value="MFB9732349.1"/>
    <property type="molecule type" value="Genomic_DNA"/>
</dbReference>
<dbReference type="Proteomes" id="UP001589613">
    <property type="component" value="Unassembled WGS sequence"/>
</dbReference>
<evidence type="ECO:0000313" key="5">
    <source>
        <dbReference type="Proteomes" id="UP001589613"/>
    </source>
</evidence>
<evidence type="ECO:0000259" key="3">
    <source>
        <dbReference type="PROSITE" id="PS51371"/>
    </source>
</evidence>
<evidence type="ECO:0000256" key="1">
    <source>
        <dbReference type="ARBA" id="ARBA00023122"/>
    </source>
</evidence>
<dbReference type="PANTHER" id="PTHR43080">
    <property type="entry name" value="CBS DOMAIN-CONTAINING PROTEIN CBSX3, MITOCHONDRIAL"/>
    <property type="match status" value="1"/>
</dbReference>
<comment type="caution">
    <text evidence="4">The sequence shown here is derived from an EMBL/GenBank/DDBJ whole genome shotgun (WGS) entry which is preliminary data.</text>
</comment>
<accession>A0ABV5V3E6</accession>
<dbReference type="InterPro" id="IPR046342">
    <property type="entry name" value="CBS_dom_sf"/>
</dbReference>
<name>A0ABV5V3E6_9MICO</name>
<protein>
    <submittedName>
        <fullName evidence="4">CBS domain-containing protein</fullName>
    </submittedName>
</protein>
<sequence length="138" mass="15208">MLTVADIMITDVYRVSPFATLRDALLLMGERGVKSLVVDRRSEHDSFGLLAYSHILRTIVAEEGDIDLINVYDVALTPVITVAPELSVRNAAAMMDRYRLNRLIVTRQNSLVGLVTMNDIVARIIASLDEGQSPLAPV</sequence>
<gene>
    <name evidence="4" type="ORF">ACFFN0_09865</name>
</gene>
<reference evidence="4 5" key="1">
    <citation type="submission" date="2024-09" db="EMBL/GenBank/DDBJ databases">
        <authorList>
            <person name="Sun Q."/>
            <person name="Mori K."/>
        </authorList>
    </citation>
    <scope>NUCLEOTIDE SEQUENCE [LARGE SCALE GENOMIC DNA]</scope>
    <source>
        <strain evidence="4 5">JCM 12763</strain>
    </source>
</reference>
<dbReference type="PANTHER" id="PTHR43080:SF2">
    <property type="entry name" value="CBS DOMAIN-CONTAINING PROTEIN"/>
    <property type="match status" value="1"/>
</dbReference>
<dbReference type="Gene3D" id="3.10.580.10">
    <property type="entry name" value="CBS-domain"/>
    <property type="match status" value="1"/>
</dbReference>
<dbReference type="SUPFAM" id="SSF54631">
    <property type="entry name" value="CBS-domain pair"/>
    <property type="match status" value="1"/>
</dbReference>
<keyword evidence="5" id="KW-1185">Reference proteome</keyword>
<dbReference type="RefSeq" id="WP_141338556.1">
    <property type="nucleotide sequence ID" value="NZ_JBHMAX010000017.1"/>
</dbReference>
<dbReference type="SMART" id="SM00116">
    <property type="entry name" value="CBS"/>
    <property type="match status" value="2"/>
</dbReference>
<feature type="domain" description="CBS" evidence="3">
    <location>
        <begin position="75"/>
        <end position="130"/>
    </location>
</feature>
<evidence type="ECO:0000313" key="4">
    <source>
        <dbReference type="EMBL" id="MFB9732349.1"/>
    </source>
</evidence>
<evidence type="ECO:0000256" key="2">
    <source>
        <dbReference type="PROSITE-ProRule" id="PRU00703"/>
    </source>
</evidence>
<dbReference type="InterPro" id="IPR000644">
    <property type="entry name" value="CBS_dom"/>
</dbReference>
<feature type="domain" description="CBS" evidence="3">
    <location>
        <begin position="8"/>
        <end position="66"/>
    </location>
</feature>